<dbReference type="Proteomes" id="UP001195483">
    <property type="component" value="Unassembled WGS sequence"/>
</dbReference>
<evidence type="ECO:0000313" key="2">
    <source>
        <dbReference type="EMBL" id="KAK3590883.1"/>
    </source>
</evidence>
<reference evidence="2" key="3">
    <citation type="submission" date="2023-05" db="EMBL/GenBank/DDBJ databases">
        <authorList>
            <person name="Smith C.H."/>
        </authorList>
    </citation>
    <scope>NUCLEOTIDE SEQUENCE</scope>
    <source>
        <strain evidence="2">CHS0354</strain>
        <tissue evidence="2">Mantle</tissue>
    </source>
</reference>
<keyword evidence="1" id="KW-1133">Transmembrane helix</keyword>
<keyword evidence="1" id="KW-0812">Transmembrane</keyword>
<keyword evidence="1" id="KW-0472">Membrane</keyword>
<reference evidence="2" key="2">
    <citation type="journal article" date="2021" name="Genome Biol. Evol.">
        <title>Developing a high-quality reference genome for a parasitic bivalve with doubly uniparental inheritance (Bivalvia: Unionida).</title>
        <authorList>
            <person name="Smith C.H."/>
        </authorList>
    </citation>
    <scope>NUCLEOTIDE SEQUENCE</scope>
    <source>
        <strain evidence="2">CHS0354</strain>
        <tissue evidence="2">Mantle</tissue>
    </source>
</reference>
<sequence length="429" mass="47650">MNARQTITNISSNFVQNREIAYISEGPRMILAENNSSADQADFVDNHITNEDIQHENHLCARGIDSTKYVANEIQIHPISSSSWETHQLEPNQEYDVVDEHNELEVEFPHDQSQGSYNQDYVVQYYNKSLRTHTQDFVITKKAKEEVAIAKSFPNYKKVTKTLPVRIDPSTLYAKAYKGRPSGVHCASDRAEYGSSDSSNTLFTPSYIALEDSFSADVMGLKKCMQHRQSKKQRISQSLSSIVYAPVPKSSELQVNNGRSSTEVSNGYFNSSCITNPASSDAENAVWTRLLFAAVGAAVSIPLTVTITLLIIWIRGSFQFSCMKPSKGPQEAEVICTKKDLKMGPISKYTINSADADESEYEEPHSNTTVFGIYLEPIGIDTAHTENDNPGGSGTKVYEKLHPNGNQGNNMYSSLGAEHIPEVSKRPII</sequence>
<protein>
    <submittedName>
        <fullName evidence="2">Uncharacterized protein</fullName>
    </submittedName>
</protein>
<evidence type="ECO:0000256" key="1">
    <source>
        <dbReference type="SAM" id="Phobius"/>
    </source>
</evidence>
<organism evidence="2 3">
    <name type="scientific">Potamilus streckersoni</name>
    <dbReference type="NCBI Taxonomy" id="2493646"/>
    <lineage>
        <taxon>Eukaryota</taxon>
        <taxon>Metazoa</taxon>
        <taxon>Spiralia</taxon>
        <taxon>Lophotrochozoa</taxon>
        <taxon>Mollusca</taxon>
        <taxon>Bivalvia</taxon>
        <taxon>Autobranchia</taxon>
        <taxon>Heteroconchia</taxon>
        <taxon>Palaeoheterodonta</taxon>
        <taxon>Unionida</taxon>
        <taxon>Unionoidea</taxon>
        <taxon>Unionidae</taxon>
        <taxon>Ambleminae</taxon>
        <taxon>Lampsilini</taxon>
        <taxon>Potamilus</taxon>
    </lineage>
</organism>
<comment type="caution">
    <text evidence="2">The sequence shown here is derived from an EMBL/GenBank/DDBJ whole genome shotgun (WGS) entry which is preliminary data.</text>
</comment>
<gene>
    <name evidence="2" type="ORF">CHS0354_020860</name>
</gene>
<keyword evidence="3" id="KW-1185">Reference proteome</keyword>
<accession>A0AAE0SFS2</accession>
<proteinExistence type="predicted"/>
<dbReference type="EMBL" id="JAEAOA010001276">
    <property type="protein sequence ID" value="KAK3590883.1"/>
    <property type="molecule type" value="Genomic_DNA"/>
</dbReference>
<evidence type="ECO:0000313" key="3">
    <source>
        <dbReference type="Proteomes" id="UP001195483"/>
    </source>
</evidence>
<reference evidence="2" key="1">
    <citation type="journal article" date="2021" name="Genome Biol. Evol.">
        <title>A High-Quality Reference Genome for a Parasitic Bivalve with Doubly Uniparental Inheritance (Bivalvia: Unionida).</title>
        <authorList>
            <person name="Smith C.H."/>
        </authorList>
    </citation>
    <scope>NUCLEOTIDE SEQUENCE</scope>
    <source>
        <strain evidence="2">CHS0354</strain>
    </source>
</reference>
<feature type="transmembrane region" description="Helical" evidence="1">
    <location>
        <begin position="290"/>
        <end position="314"/>
    </location>
</feature>
<name>A0AAE0SFS2_9BIVA</name>
<dbReference type="AlphaFoldDB" id="A0AAE0SFS2"/>